<organism evidence="1 2">
    <name type="scientific">Hypsibius exemplaris</name>
    <name type="common">Freshwater tardigrade</name>
    <dbReference type="NCBI Taxonomy" id="2072580"/>
    <lineage>
        <taxon>Eukaryota</taxon>
        <taxon>Metazoa</taxon>
        <taxon>Ecdysozoa</taxon>
        <taxon>Tardigrada</taxon>
        <taxon>Eutardigrada</taxon>
        <taxon>Parachela</taxon>
        <taxon>Hypsibioidea</taxon>
        <taxon>Hypsibiidae</taxon>
        <taxon>Hypsibius</taxon>
    </lineage>
</organism>
<evidence type="ECO:0000313" key="1">
    <source>
        <dbReference type="EMBL" id="OQV19474.1"/>
    </source>
</evidence>
<keyword evidence="2" id="KW-1185">Reference proteome</keyword>
<proteinExistence type="predicted"/>
<dbReference type="AlphaFoldDB" id="A0A1W0WW89"/>
<evidence type="ECO:0000313" key="2">
    <source>
        <dbReference type="Proteomes" id="UP000192578"/>
    </source>
</evidence>
<reference evidence="2" key="1">
    <citation type="submission" date="2017-01" db="EMBL/GenBank/DDBJ databases">
        <title>Comparative genomics of anhydrobiosis in the tardigrade Hypsibius dujardini.</title>
        <authorList>
            <person name="Yoshida Y."/>
            <person name="Koutsovoulos G."/>
            <person name="Laetsch D."/>
            <person name="Stevens L."/>
            <person name="Kumar S."/>
            <person name="Horikawa D."/>
            <person name="Ishino K."/>
            <person name="Komine S."/>
            <person name="Tomita M."/>
            <person name="Blaxter M."/>
            <person name="Arakawa K."/>
        </authorList>
    </citation>
    <scope>NUCLEOTIDE SEQUENCE [LARGE SCALE GENOMIC DNA]</scope>
    <source>
        <strain evidence="2">Z151</strain>
    </source>
</reference>
<dbReference type="EMBL" id="MTYJ01000038">
    <property type="protein sequence ID" value="OQV19474.1"/>
    <property type="molecule type" value="Genomic_DNA"/>
</dbReference>
<dbReference type="OrthoDB" id="10667449at2759"/>
<name>A0A1W0WW89_HYPEX</name>
<protein>
    <submittedName>
        <fullName evidence="1">Uncharacterized protein</fullName>
    </submittedName>
</protein>
<gene>
    <name evidence="1" type="ORF">BV898_06465</name>
</gene>
<dbReference type="Proteomes" id="UP000192578">
    <property type="component" value="Unassembled WGS sequence"/>
</dbReference>
<accession>A0A1W0WW89</accession>
<sequence length="379" mass="42482">MNRRLRSGSTTYQEAAKVFDGLNMEEQEMEVIIVDNNSVDRESEEKQTYSETEMANTVVDGEHYDDHMIADIELAGRTAVRAMPTITIIRLLMSTDPDDESVEPSVPQGRMENFSFRVSVPPQLHWKRLLSDGLGCWKASKGPTNFYVRKDTVESVNGEQAMTLLSTNAAEYRRNASDENHLWFQRRAYVNASCEQYHRSVVTSADQRCPFAYMQYYFRDANPHVFEITFPTKDQRASQGYSVTAGNAPNGQKRKLTADEIGEPSNEGIDPVTSVTSSRTMRLIRPAPLQQSKPERQTTSQELATDSLNGTMVTLLGPVGQNGSVASEQVVKQSSSVLFGQFVASTLDGPAFDGWKRMEAQKEIMDVLHRIGDPTYHNS</sequence>
<comment type="caution">
    <text evidence="1">The sequence shown here is derived from an EMBL/GenBank/DDBJ whole genome shotgun (WGS) entry which is preliminary data.</text>
</comment>